<proteinExistence type="predicted"/>
<accession>A0A128FKF4</accession>
<protein>
    <submittedName>
        <fullName evidence="1">3'-5' exoribonuclease/MT2234.1</fullName>
        <ecNumber evidence="1">3.1.13.-</ecNumber>
    </submittedName>
</protein>
<dbReference type="GO" id="GO:0003676">
    <property type="term" value="F:nucleic acid binding"/>
    <property type="evidence" value="ECO:0007669"/>
    <property type="project" value="InterPro"/>
</dbReference>
<gene>
    <name evidence="1" type="ORF">GMA8713_05093</name>
</gene>
<dbReference type="OrthoDB" id="6687915at2"/>
<sequence length="180" mass="20460">MNIFIDTEFTDLPGEGSHSELIAIGIYCEDGSTYYGCLSDFNHDHLSDFVKEHVLPLLPEGQSRVTYEEMSREVSAFLKDKEITSVWATYPTLEQLHNMYPSSTDIHAIYRDYADWDFKLLLKLLGSNPLSLPKKCENIALLISELEPENVPENLVEHDALQDAIWNFKVWEAASGKACT</sequence>
<dbReference type="SUPFAM" id="SSF53098">
    <property type="entry name" value="Ribonuclease H-like"/>
    <property type="match status" value="1"/>
</dbReference>
<keyword evidence="2" id="KW-1185">Reference proteome</keyword>
<keyword evidence="1" id="KW-0378">Hydrolase</keyword>
<evidence type="ECO:0000313" key="1">
    <source>
        <dbReference type="EMBL" id="CZF87050.1"/>
    </source>
</evidence>
<reference evidence="2" key="1">
    <citation type="submission" date="2016-02" db="EMBL/GenBank/DDBJ databases">
        <authorList>
            <person name="Rodrigo-Torres Lidia"/>
            <person name="Arahal R.David."/>
        </authorList>
    </citation>
    <scope>NUCLEOTIDE SEQUENCE [LARGE SCALE GENOMIC DNA]</scope>
    <source>
        <strain evidence="2">CECT 8713</strain>
    </source>
</reference>
<dbReference type="GO" id="GO:0016787">
    <property type="term" value="F:hydrolase activity"/>
    <property type="evidence" value="ECO:0007669"/>
    <property type="project" value="UniProtKB-KW"/>
</dbReference>
<name>A0A128FKF4_9GAMM</name>
<dbReference type="InterPro" id="IPR012337">
    <property type="entry name" value="RNaseH-like_sf"/>
</dbReference>
<dbReference type="EMBL" id="FIZY01000121">
    <property type="protein sequence ID" value="CZF87050.1"/>
    <property type="molecule type" value="Genomic_DNA"/>
</dbReference>
<dbReference type="Proteomes" id="UP000073601">
    <property type="component" value="Unassembled WGS sequence"/>
</dbReference>
<evidence type="ECO:0000313" key="2">
    <source>
        <dbReference type="Proteomes" id="UP000073601"/>
    </source>
</evidence>
<dbReference type="AlphaFoldDB" id="A0A128FKF4"/>
<dbReference type="InterPro" id="IPR036397">
    <property type="entry name" value="RNaseH_sf"/>
</dbReference>
<organism evidence="1 2">
    <name type="scientific">Grimontia marina</name>
    <dbReference type="NCBI Taxonomy" id="646534"/>
    <lineage>
        <taxon>Bacteria</taxon>
        <taxon>Pseudomonadati</taxon>
        <taxon>Pseudomonadota</taxon>
        <taxon>Gammaproteobacteria</taxon>
        <taxon>Vibrionales</taxon>
        <taxon>Vibrionaceae</taxon>
        <taxon>Grimontia</taxon>
    </lineage>
</organism>
<dbReference type="Gene3D" id="3.30.420.10">
    <property type="entry name" value="Ribonuclease H-like superfamily/Ribonuclease H"/>
    <property type="match status" value="1"/>
</dbReference>
<dbReference type="EC" id="3.1.13.-" evidence="1"/>
<dbReference type="RefSeq" id="WP_062715381.1">
    <property type="nucleotide sequence ID" value="NZ_CAWRCI010000121.1"/>
</dbReference>